<dbReference type="AlphaFoldDB" id="A0A1Z5HR50"/>
<dbReference type="EMBL" id="BDGJ01000040">
    <property type="protein sequence ID" value="GAW91908.1"/>
    <property type="molecule type" value="Genomic_DNA"/>
</dbReference>
<keyword evidence="2" id="KW-1185">Reference proteome</keyword>
<gene>
    <name evidence="1" type="ORF">KKC1_10690</name>
</gene>
<proteinExistence type="predicted"/>
<accession>A0A1Z5HR50</accession>
<name>A0A1Z5HR50_9FIRM</name>
<comment type="caution">
    <text evidence="1">The sequence shown here is derived from an EMBL/GenBank/DDBJ whole genome shotgun (WGS) entry which is preliminary data.</text>
</comment>
<evidence type="ECO:0000313" key="1">
    <source>
        <dbReference type="EMBL" id="GAW91908.1"/>
    </source>
</evidence>
<evidence type="ECO:0000313" key="2">
    <source>
        <dbReference type="Proteomes" id="UP000197032"/>
    </source>
</evidence>
<organism evidence="1 2">
    <name type="scientific">Calderihabitans maritimus</name>
    <dbReference type="NCBI Taxonomy" id="1246530"/>
    <lineage>
        <taxon>Bacteria</taxon>
        <taxon>Bacillati</taxon>
        <taxon>Bacillota</taxon>
        <taxon>Clostridia</taxon>
        <taxon>Neomoorellales</taxon>
        <taxon>Calderihabitantaceae</taxon>
        <taxon>Calderihabitans</taxon>
    </lineage>
</organism>
<feature type="non-terminal residue" evidence="1">
    <location>
        <position position="1"/>
    </location>
</feature>
<reference evidence="2" key="1">
    <citation type="journal article" date="2017" name="Appl. Environ. Microbiol.">
        <title>Genomic analysis of Calderihabitans maritimus KKC1, a thermophilic hydrogenogenic carboxydotrophic bacterium isolated from marine sediment.</title>
        <authorList>
            <person name="Omae K."/>
            <person name="Yoneda Y."/>
            <person name="Fukuyama Y."/>
            <person name="Yoshida T."/>
            <person name="Sako Y."/>
        </authorList>
    </citation>
    <scope>NUCLEOTIDE SEQUENCE [LARGE SCALE GENOMIC DNA]</scope>
    <source>
        <strain evidence="2">KKC1</strain>
    </source>
</reference>
<sequence length="37" mass="4169">LGIFTLMEQGLIFLLGPRYLLTHTVQPVEGLKSVREV</sequence>
<protein>
    <submittedName>
        <fullName evidence="1">Uncharacterized protein</fullName>
    </submittedName>
</protein>
<dbReference type="Proteomes" id="UP000197032">
    <property type="component" value="Unassembled WGS sequence"/>
</dbReference>